<dbReference type="RefSeq" id="WP_213145787.1">
    <property type="nucleotide sequence ID" value="NZ_JAGYPE020000009.1"/>
</dbReference>
<evidence type="ECO:0000313" key="5">
    <source>
        <dbReference type="Proteomes" id="UP000677265"/>
    </source>
</evidence>
<organism evidence="3">
    <name type="scientific">Neobacillus citreus</name>
    <dbReference type="NCBI Taxonomy" id="2833578"/>
    <lineage>
        <taxon>Bacteria</taxon>
        <taxon>Bacillati</taxon>
        <taxon>Bacillota</taxon>
        <taxon>Bacilli</taxon>
        <taxon>Bacillales</taxon>
        <taxon>Bacillaceae</taxon>
        <taxon>Neobacillus</taxon>
    </lineage>
</organism>
<dbReference type="Pfam" id="PF03749">
    <property type="entry name" value="SfsA"/>
    <property type="match status" value="1"/>
</dbReference>
<dbReference type="InterPro" id="IPR041465">
    <property type="entry name" value="SfsA_N"/>
</dbReference>
<dbReference type="EMBL" id="JAGYPE020000009">
    <property type="protein sequence ID" value="MCH6265328.1"/>
    <property type="molecule type" value="Genomic_DNA"/>
</dbReference>
<protein>
    <submittedName>
        <fullName evidence="3">DNA/RNA nuclease SfsA</fullName>
    </submittedName>
</protein>
<evidence type="ECO:0000259" key="1">
    <source>
        <dbReference type="Pfam" id="PF03749"/>
    </source>
</evidence>
<reference evidence="3" key="1">
    <citation type="submission" date="2021-05" db="EMBL/GenBank/DDBJ databases">
        <title>Novel Bacillus species.</title>
        <authorList>
            <person name="Liu G."/>
        </authorList>
    </citation>
    <scope>NUCLEOTIDE SEQUENCE</scope>
    <source>
        <strain evidence="3 5">FJAT-50051</strain>
    </source>
</reference>
<dbReference type="PANTHER" id="PTHR30545">
    <property type="entry name" value="SUGAR FERMENTATION STIMULATION PROTEIN A"/>
    <property type="match status" value="1"/>
</dbReference>
<feature type="domain" description="SfsA N-terminal OB" evidence="2">
    <location>
        <begin position="18"/>
        <end position="80"/>
    </location>
</feature>
<dbReference type="EMBL" id="JAGYPE010000006">
    <property type="protein sequence ID" value="MBS4185985.1"/>
    <property type="molecule type" value="Genomic_DNA"/>
</dbReference>
<dbReference type="Proteomes" id="UP000677265">
    <property type="component" value="Unassembled WGS sequence"/>
</dbReference>
<dbReference type="AlphaFoldDB" id="A0A942T406"/>
<comment type="caution">
    <text evidence="3">The sequence shown here is derived from an EMBL/GenBank/DDBJ whole genome shotgun (WGS) entry which is preliminary data.</text>
</comment>
<gene>
    <name evidence="4" type="ORF">KHB02_007275</name>
    <name evidence="3" type="ORF">KHB02_31830</name>
</gene>
<name>A0A942T406_9BACI</name>
<dbReference type="InterPro" id="IPR040452">
    <property type="entry name" value="SfsA_C"/>
</dbReference>
<dbReference type="Gene3D" id="2.40.50.580">
    <property type="match status" value="1"/>
</dbReference>
<dbReference type="GO" id="GO:0003677">
    <property type="term" value="F:DNA binding"/>
    <property type="evidence" value="ECO:0007669"/>
    <property type="project" value="InterPro"/>
</dbReference>
<dbReference type="Gene3D" id="3.40.1350.60">
    <property type="match status" value="1"/>
</dbReference>
<dbReference type="Pfam" id="PF17746">
    <property type="entry name" value="SfsA_N"/>
    <property type="match status" value="1"/>
</dbReference>
<evidence type="ECO:0000313" key="3">
    <source>
        <dbReference type="EMBL" id="MBS4185985.1"/>
    </source>
</evidence>
<evidence type="ECO:0000259" key="2">
    <source>
        <dbReference type="Pfam" id="PF17746"/>
    </source>
</evidence>
<evidence type="ECO:0000313" key="4">
    <source>
        <dbReference type="EMBL" id="MCH6265328.1"/>
    </source>
</evidence>
<dbReference type="PANTHER" id="PTHR30545:SF2">
    <property type="entry name" value="SUGAR FERMENTATION STIMULATION PROTEIN A"/>
    <property type="match status" value="1"/>
</dbReference>
<proteinExistence type="predicted"/>
<feature type="domain" description="Sugar fermentation stimulation protein C-terminal" evidence="1">
    <location>
        <begin position="87"/>
        <end position="216"/>
    </location>
</feature>
<sequence>MIIQNIEIIEGKFIKESKNRFLCEVLIDGQVEECYVSNTSKIGKYINLSNKTVLLSKNKGIKGRTRFSLFAVKYYCKFILLNFNKVNELLAYYFKEIEMKGSNVYTVEQEKIFNGYKADLIIREKGLNEKIIEAKAILDIKHSSTFPKVHSERAINQLIKINSLLSNGHSIEYFLVSLSPIVRQIIIDRTYKEYYKLLNECIERGLIIKGVSVDFRSGNNITFNELKIVIT</sequence>
<accession>A0A942T406</accession>
<dbReference type="InterPro" id="IPR005224">
    <property type="entry name" value="SfsA"/>
</dbReference>
<keyword evidence="5" id="KW-1185">Reference proteome</keyword>